<evidence type="ECO:0000313" key="13">
    <source>
        <dbReference type="EMBL" id="MBD8066995.1"/>
    </source>
</evidence>
<dbReference type="Gene3D" id="2.40.50.100">
    <property type="match status" value="1"/>
</dbReference>
<feature type="domain" description="AprE-like beta-barrel" evidence="12">
    <location>
        <begin position="324"/>
        <end position="413"/>
    </location>
</feature>
<evidence type="ECO:0000256" key="9">
    <source>
        <dbReference type="RuleBase" id="RU365093"/>
    </source>
</evidence>
<evidence type="ECO:0000259" key="12">
    <source>
        <dbReference type="Pfam" id="PF26002"/>
    </source>
</evidence>
<name>A0A927FVB1_9HYPH</name>
<keyword evidence="8 9" id="KW-0472">Membrane</keyword>
<keyword evidence="14" id="KW-1185">Reference proteome</keyword>
<feature type="transmembrane region" description="Helical" evidence="9">
    <location>
        <begin position="17"/>
        <end position="36"/>
    </location>
</feature>
<evidence type="ECO:0000256" key="6">
    <source>
        <dbReference type="ARBA" id="ARBA00022692"/>
    </source>
</evidence>
<accession>A0A927FVB1</accession>
<dbReference type="AlphaFoldDB" id="A0A927FVB1"/>
<keyword evidence="7 9" id="KW-1133">Transmembrane helix</keyword>
<gene>
    <name evidence="13" type="ORF">IC608_16105</name>
</gene>
<evidence type="ECO:0000259" key="11">
    <source>
        <dbReference type="Pfam" id="PF25994"/>
    </source>
</evidence>
<dbReference type="Proteomes" id="UP000654108">
    <property type="component" value="Unassembled WGS sequence"/>
</dbReference>
<dbReference type="NCBIfam" id="TIGR01843">
    <property type="entry name" value="type_I_hlyD"/>
    <property type="match status" value="1"/>
</dbReference>
<dbReference type="Gene3D" id="2.40.30.170">
    <property type="match status" value="1"/>
</dbReference>
<organism evidence="13 14">
    <name type="scientific">Devosia oryzisoli</name>
    <dbReference type="NCBI Taxonomy" id="2774138"/>
    <lineage>
        <taxon>Bacteria</taxon>
        <taxon>Pseudomonadati</taxon>
        <taxon>Pseudomonadota</taxon>
        <taxon>Alphaproteobacteria</taxon>
        <taxon>Hyphomicrobiales</taxon>
        <taxon>Devosiaceae</taxon>
        <taxon>Devosia</taxon>
    </lineage>
</organism>
<dbReference type="InterPro" id="IPR010129">
    <property type="entry name" value="T1SS_HlyD"/>
</dbReference>
<evidence type="ECO:0000256" key="10">
    <source>
        <dbReference type="SAM" id="Coils"/>
    </source>
</evidence>
<evidence type="ECO:0000313" key="14">
    <source>
        <dbReference type="Proteomes" id="UP000654108"/>
    </source>
</evidence>
<dbReference type="PANTHER" id="PTHR30386">
    <property type="entry name" value="MEMBRANE FUSION SUBUNIT OF EMRAB-TOLC MULTIDRUG EFFLUX PUMP"/>
    <property type="match status" value="1"/>
</dbReference>
<dbReference type="InterPro" id="IPR058781">
    <property type="entry name" value="HH_AprE-like"/>
</dbReference>
<comment type="similarity">
    <text evidence="2 9">Belongs to the membrane fusion protein (MFP) (TC 8.A.1) family.</text>
</comment>
<dbReference type="PRINTS" id="PR01490">
    <property type="entry name" value="RTXTOXIND"/>
</dbReference>
<evidence type="ECO:0000256" key="7">
    <source>
        <dbReference type="ARBA" id="ARBA00022989"/>
    </source>
</evidence>
<keyword evidence="10" id="KW-0175">Coiled coil</keyword>
<evidence type="ECO:0000256" key="5">
    <source>
        <dbReference type="ARBA" id="ARBA00022519"/>
    </source>
</evidence>
<evidence type="ECO:0000256" key="2">
    <source>
        <dbReference type="ARBA" id="ARBA00009477"/>
    </source>
</evidence>
<dbReference type="GO" id="GO:0005886">
    <property type="term" value="C:plasma membrane"/>
    <property type="evidence" value="ECO:0007669"/>
    <property type="project" value="UniProtKB-SubCell"/>
</dbReference>
<dbReference type="InterPro" id="IPR058982">
    <property type="entry name" value="Beta-barrel_AprE"/>
</dbReference>
<dbReference type="Pfam" id="PF26002">
    <property type="entry name" value="Beta-barrel_AprE"/>
    <property type="match status" value="1"/>
</dbReference>
<keyword evidence="4 9" id="KW-1003">Cell membrane</keyword>
<reference evidence="13" key="1">
    <citation type="submission" date="2020-09" db="EMBL/GenBank/DDBJ databases">
        <title>Genome seq and assembly of Devosia sp.</title>
        <authorList>
            <person name="Chhetri G."/>
        </authorList>
    </citation>
    <scope>NUCLEOTIDE SEQUENCE</scope>
    <source>
        <strain evidence="13">PTR5</strain>
    </source>
</reference>
<sequence>MNAEVSSGDLPSLRRHGLLAIGATVAVFGALIGWAATTHISGAIVAPGTLVVQDNAKRVQHSEGGIVSNILVRNDEHVEAGQLLAILDQTAIAANLAIINSQLKQAFAREGRLAAQIEGKETIKLSDAAVANFSAGEMDALLTLEQRALSVRRATRAGRIEQLNEQINQLQRQSEGLKTQQEALEDQLQILKSEIADFDTLYEDRLVALSRGTALDKEMANVKGQLGQVVSAIAQGQASASERALQIEQVKDEYLTDALAELQDVRQVIAEAGQRKIAEEDRLTRTEIRAPQSGTVHESVLHTVGGVAAAGETLMLVVPSDEPLVANVRVDPIDIDKVVAGQEVVLRLPGLNPRKTPELFASVDQIAPDASRDAATGAQFYSARITLPDDQVKRLPPGTELVPGMPVQSYVQLGDRTVLSYILQPLVDQLRLAMREE</sequence>
<proteinExistence type="inferred from homology"/>
<dbReference type="InterPro" id="IPR050739">
    <property type="entry name" value="MFP"/>
</dbReference>
<dbReference type="InterPro" id="IPR006144">
    <property type="entry name" value="Secretion_HlyD_CS"/>
</dbReference>
<dbReference type="GO" id="GO:0009306">
    <property type="term" value="P:protein secretion"/>
    <property type="evidence" value="ECO:0007669"/>
    <property type="project" value="InterPro"/>
</dbReference>
<comment type="caution">
    <text evidence="13">The sequence shown here is derived from an EMBL/GenBank/DDBJ whole genome shotgun (WGS) entry which is preliminary data.</text>
</comment>
<evidence type="ECO:0000256" key="8">
    <source>
        <dbReference type="ARBA" id="ARBA00023136"/>
    </source>
</evidence>
<protein>
    <recommendedName>
        <fullName evidence="9">Membrane fusion protein (MFP) family protein</fullName>
    </recommendedName>
</protein>
<dbReference type="RefSeq" id="WP_191777630.1">
    <property type="nucleotide sequence ID" value="NZ_JACYFU010000004.1"/>
</dbReference>
<feature type="domain" description="AprE-like long alpha-helical hairpin" evidence="11">
    <location>
        <begin position="93"/>
        <end position="282"/>
    </location>
</feature>
<keyword evidence="3 9" id="KW-0813">Transport</keyword>
<comment type="subcellular location">
    <subcellularLocation>
        <location evidence="1 9">Cell inner membrane</location>
        <topology evidence="1 9">Single-pass membrane protein</topology>
    </subcellularLocation>
</comment>
<keyword evidence="6 9" id="KW-0812">Transmembrane</keyword>
<evidence type="ECO:0000256" key="3">
    <source>
        <dbReference type="ARBA" id="ARBA00022448"/>
    </source>
</evidence>
<keyword evidence="5 9" id="KW-0997">Cell inner membrane</keyword>
<dbReference type="PANTHER" id="PTHR30386:SF17">
    <property type="entry name" value="ALKALINE PROTEASE SECRETION PROTEIN APRE"/>
    <property type="match status" value="1"/>
</dbReference>
<evidence type="ECO:0000256" key="4">
    <source>
        <dbReference type="ARBA" id="ARBA00022475"/>
    </source>
</evidence>
<dbReference type="PROSITE" id="PS00543">
    <property type="entry name" value="HLYD_FAMILY"/>
    <property type="match status" value="1"/>
</dbReference>
<evidence type="ECO:0000256" key="1">
    <source>
        <dbReference type="ARBA" id="ARBA00004377"/>
    </source>
</evidence>
<dbReference type="EMBL" id="JACYFU010000004">
    <property type="protein sequence ID" value="MBD8066995.1"/>
    <property type="molecule type" value="Genomic_DNA"/>
</dbReference>
<feature type="coiled-coil region" evidence="10">
    <location>
        <begin position="153"/>
        <end position="201"/>
    </location>
</feature>
<dbReference type="Pfam" id="PF25994">
    <property type="entry name" value="HH_AprE"/>
    <property type="match status" value="1"/>
</dbReference>